<evidence type="ECO:0000256" key="3">
    <source>
        <dbReference type="ARBA" id="ARBA00022723"/>
    </source>
</evidence>
<dbReference type="PROSITE" id="PS51462">
    <property type="entry name" value="NUDIX"/>
    <property type="match status" value="1"/>
</dbReference>
<dbReference type="Proteomes" id="UP000638043">
    <property type="component" value="Unassembled WGS sequence"/>
</dbReference>
<dbReference type="Pfam" id="PF00293">
    <property type="entry name" value="NUDIX"/>
    <property type="match status" value="1"/>
</dbReference>
<dbReference type="EMBL" id="BMMQ01000001">
    <property type="protein sequence ID" value="GGO60199.1"/>
    <property type="molecule type" value="Genomic_DNA"/>
</dbReference>
<dbReference type="InterPro" id="IPR015797">
    <property type="entry name" value="NUDIX_hydrolase-like_dom_sf"/>
</dbReference>
<evidence type="ECO:0000256" key="4">
    <source>
        <dbReference type="ARBA" id="ARBA00022801"/>
    </source>
</evidence>
<dbReference type="CDD" id="cd03426">
    <property type="entry name" value="NUDIX_CoAse_Nudt7"/>
    <property type="match status" value="1"/>
</dbReference>
<comment type="cofactor">
    <cofactor evidence="2">
        <name>Mg(2+)</name>
        <dbReference type="ChEBI" id="CHEBI:18420"/>
    </cofactor>
</comment>
<comment type="cofactor">
    <cofactor evidence="1">
        <name>Mn(2+)</name>
        <dbReference type="ChEBI" id="CHEBI:29035"/>
    </cofactor>
</comment>
<gene>
    <name evidence="8" type="ORF">GCM10010910_05010</name>
</gene>
<evidence type="ECO:0000256" key="1">
    <source>
        <dbReference type="ARBA" id="ARBA00001936"/>
    </source>
</evidence>
<evidence type="ECO:0000256" key="2">
    <source>
        <dbReference type="ARBA" id="ARBA00001946"/>
    </source>
</evidence>
<name>A0ABQ2MX14_9MICO</name>
<feature type="domain" description="Nudix hydrolase" evidence="7">
    <location>
        <begin position="38"/>
        <end position="191"/>
    </location>
</feature>
<evidence type="ECO:0000256" key="6">
    <source>
        <dbReference type="ARBA" id="ARBA00023211"/>
    </source>
</evidence>
<evidence type="ECO:0000313" key="9">
    <source>
        <dbReference type="Proteomes" id="UP000638043"/>
    </source>
</evidence>
<keyword evidence="3" id="KW-0479">Metal-binding</keyword>
<dbReference type="PANTHER" id="PTHR12992">
    <property type="entry name" value="NUDIX HYDROLASE"/>
    <property type="match status" value="1"/>
</dbReference>
<sequence length="227" mass="24222">MTSSAYAQLRELMARAGSAPLWNPPGPVLSGSATAAGGARPAAVLVLFGVLDDVPAEHHAAAVPRDLDLLLLTRASTLRSHPGQVAFPGGRVDPGDRDAVAAALREAREETGIDTDGVEVLGSLAELSLPHSRHRVTPVVGWWRSPSPFRVVDEAESQAVFRAPVADLVDPGKRVTWVAGANRGPAWNLEVDGRPQFLWGFTAGIVDALLTKLGWAEPWDRSREVRL</sequence>
<proteinExistence type="predicted"/>
<keyword evidence="6" id="KW-0464">Manganese</keyword>
<keyword evidence="5" id="KW-0460">Magnesium</keyword>
<evidence type="ECO:0000256" key="5">
    <source>
        <dbReference type="ARBA" id="ARBA00022842"/>
    </source>
</evidence>
<comment type="caution">
    <text evidence="8">The sequence shown here is derived from an EMBL/GenBank/DDBJ whole genome shotgun (WGS) entry which is preliminary data.</text>
</comment>
<keyword evidence="4" id="KW-0378">Hydrolase</keyword>
<dbReference type="Gene3D" id="3.90.79.10">
    <property type="entry name" value="Nucleoside Triphosphate Pyrophosphohydrolase"/>
    <property type="match status" value="1"/>
</dbReference>
<dbReference type="PANTHER" id="PTHR12992:SF11">
    <property type="entry name" value="MITOCHONDRIAL COENZYME A DIPHOSPHATASE NUDT8"/>
    <property type="match status" value="1"/>
</dbReference>
<reference evidence="9" key="1">
    <citation type="journal article" date="2019" name="Int. J. Syst. Evol. Microbiol.">
        <title>The Global Catalogue of Microorganisms (GCM) 10K type strain sequencing project: providing services to taxonomists for standard genome sequencing and annotation.</title>
        <authorList>
            <consortium name="The Broad Institute Genomics Platform"/>
            <consortium name="The Broad Institute Genome Sequencing Center for Infectious Disease"/>
            <person name="Wu L."/>
            <person name="Ma J."/>
        </authorList>
    </citation>
    <scope>NUCLEOTIDE SEQUENCE [LARGE SCALE GENOMIC DNA]</scope>
    <source>
        <strain evidence="9">CGMCC 4.7181</strain>
    </source>
</reference>
<evidence type="ECO:0000259" key="7">
    <source>
        <dbReference type="PROSITE" id="PS51462"/>
    </source>
</evidence>
<accession>A0ABQ2MX14</accession>
<evidence type="ECO:0000313" key="8">
    <source>
        <dbReference type="EMBL" id="GGO60199.1"/>
    </source>
</evidence>
<keyword evidence="9" id="KW-1185">Reference proteome</keyword>
<dbReference type="InterPro" id="IPR000086">
    <property type="entry name" value="NUDIX_hydrolase_dom"/>
</dbReference>
<dbReference type="SUPFAM" id="SSF55811">
    <property type="entry name" value="Nudix"/>
    <property type="match status" value="1"/>
</dbReference>
<protein>
    <submittedName>
        <fullName evidence="8">Coenzyme A pyrophosphatase</fullName>
    </submittedName>
</protein>
<organism evidence="8 9">
    <name type="scientific">Microbacterium nanhaiense</name>
    <dbReference type="NCBI Taxonomy" id="1301026"/>
    <lineage>
        <taxon>Bacteria</taxon>
        <taxon>Bacillati</taxon>
        <taxon>Actinomycetota</taxon>
        <taxon>Actinomycetes</taxon>
        <taxon>Micrococcales</taxon>
        <taxon>Microbacteriaceae</taxon>
        <taxon>Microbacterium</taxon>
    </lineage>
</organism>
<dbReference type="InterPro" id="IPR045121">
    <property type="entry name" value="CoAse"/>
</dbReference>